<feature type="compositionally biased region" description="Basic and acidic residues" evidence="1">
    <location>
        <begin position="19"/>
        <end position="34"/>
    </location>
</feature>
<proteinExistence type="predicted"/>
<organism evidence="2">
    <name type="scientific">marine sediment metagenome</name>
    <dbReference type="NCBI Taxonomy" id="412755"/>
    <lineage>
        <taxon>unclassified sequences</taxon>
        <taxon>metagenomes</taxon>
        <taxon>ecological metagenomes</taxon>
    </lineage>
</organism>
<accession>A0A0F8Y8W6</accession>
<dbReference type="AlphaFoldDB" id="A0A0F8Y8W6"/>
<comment type="caution">
    <text evidence="2">The sequence shown here is derived from an EMBL/GenBank/DDBJ whole genome shotgun (WGS) entry which is preliminary data.</text>
</comment>
<evidence type="ECO:0000256" key="1">
    <source>
        <dbReference type="SAM" id="MobiDB-lite"/>
    </source>
</evidence>
<feature type="region of interest" description="Disordered" evidence="1">
    <location>
        <begin position="1"/>
        <end position="34"/>
    </location>
</feature>
<sequence length="266" mass="29671">MRTATCKLHSLSPYSQSRMHQEEKGDKENHDDYEKRTWRSKAHTTEDGHIFMPPTAFTLGLAEAAKFNPRGIPGRGKSTYTKHFRSGVMVTDGPVLDIKASEVEGEWVNCNSDGVRGSGKRVMRCFPTMPKWAADVVFYVLDDTITEEVFEATMREFGAFIGIGRFRPANGGYYGRFEGDSVKWSNGGGYRVLTSPRLAAPRLAPRRHAAQHGSTLHISPRLSTPLRRTPQRGASPRNASQRLAPPHYAPLRGASRRNATRNLTLT</sequence>
<name>A0A0F8Y8W6_9ZZZZ</name>
<protein>
    <submittedName>
        <fullName evidence="2">Uncharacterized protein</fullName>
    </submittedName>
</protein>
<reference evidence="2" key="1">
    <citation type="journal article" date="2015" name="Nature">
        <title>Complex archaea that bridge the gap between prokaryotes and eukaryotes.</title>
        <authorList>
            <person name="Spang A."/>
            <person name="Saw J.H."/>
            <person name="Jorgensen S.L."/>
            <person name="Zaremba-Niedzwiedzka K."/>
            <person name="Martijn J."/>
            <person name="Lind A.E."/>
            <person name="van Eijk R."/>
            <person name="Schleper C."/>
            <person name="Guy L."/>
            <person name="Ettema T.J."/>
        </authorList>
    </citation>
    <scope>NUCLEOTIDE SEQUENCE</scope>
</reference>
<dbReference type="EMBL" id="LAZR01067977">
    <property type="protein sequence ID" value="KKK50529.1"/>
    <property type="molecule type" value="Genomic_DNA"/>
</dbReference>
<gene>
    <name evidence="2" type="ORF">LCGC14_3124120</name>
</gene>
<evidence type="ECO:0000313" key="2">
    <source>
        <dbReference type="EMBL" id="KKK50529.1"/>
    </source>
</evidence>
<feature type="region of interest" description="Disordered" evidence="1">
    <location>
        <begin position="204"/>
        <end position="266"/>
    </location>
</feature>